<evidence type="ECO:0000313" key="6">
    <source>
        <dbReference type="EMBL" id="SVD10640.1"/>
    </source>
</evidence>
<gene>
    <name evidence="6" type="ORF">METZ01_LOCUS363494</name>
</gene>
<dbReference type="FunFam" id="3.30.460.30:FF:000001">
    <property type="entry name" value="Glutamyl-tRNA reductase"/>
    <property type="match status" value="1"/>
</dbReference>
<keyword evidence="3" id="KW-0627">Porphyrin biosynthesis</keyword>
<evidence type="ECO:0000256" key="2">
    <source>
        <dbReference type="ARBA" id="ARBA00023002"/>
    </source>
</evidence>
<dbReference type="Gene3D" id="3.30.460.30">
    <property type="entry name" value="Glutamyl-tRNA reductase, N-terminal domain"/>
    <property type="match status" value="1"/>
</dbReference>
<accession>A0A382SKX8</accession>
<protein>
    <recommendedName>
        <fullName evidence="5">Glutamyl-tRNA reductase N-terminal domain-containing protein</fullName>
    </recommendedName>
</protein>
<dbReference type="AlphaFoldDB" id="A0A382SKX8"/>
<dbReference type="InterPro" id="IPR015895">
    <property type="entry name" value="4pyrrol_synth_GluRdtase_N"/>
</dbReference>
<evidence type="ECO:0000259" key="5">
    <source>
        <dbReference type="Pfam" id="PF05201"/>
    </source>
</evidence>
<sequence>MLNIAVLSVNHHLATIEIREKVAFAQNELAPTISSLLAIQGIKACVVFSTCNRSEICVTYDVDNIREILSEFLATTHGIEHSLLLQYVSFFEGNEAIQHICSVASGLDSLVLGEPQIFGQLKEAYQFSK</sequence>
<evidence type="ECO:0000256" key="3">
    <source>
        <dbReference type="ARBA" id="ARBA00023244"/>
    </source>
</evidence>
<dbReference type="EMBL" id="UINC01129915">
    <property type="protein sequence ID" value="SVD10640.1"/>
    <property type="molecule type" value="Genomic_DNA"/>
</dbReference>
<dbReference type="PANTHER" id="PTHR43013:SF1">
    <property type="entry name" value="GLUTAMYL-TRNA REDUCTASE"/>
    <property type="match status" value="1"/>
</dbReference>
<keyword evidence="2" id="KW-0560">Oxidoreductase</keyword>
<dbReference type="GO" id="GO:0050661">
    <property type="term" value="F:NADP binding"/>
    <property type="evidence" value="ECO:0007669"/>
    <property type="project" value="InterPro"/>
</dbReference>
<feature type="non-terminal residue" evidence="6">
    <location>
        <position position="129"/>
    </location>
</feature>
<dbReference type="Pfam" id="PF05201">
    <property type="entry name" value="GlutR_N"/>
    <property type="match status" value="1"/>
</dbReference>
<dbReference type="GO" id="GO:0019353">
    <property type="term" value="P:protoporphyrinogen IX biosynthetic process from glutamate"/>
    <property type="evidence" value="ECO:0007669"/>
    <property type="project" value="TreeGrafter"/>
</dbReference>
<proteinExistence type="predicted"/>
<dbReference type="SUPFAM" id="SSF69742">
    <property type="entry name" value="Glutamyl tRNA-reductase catalytic, N-terminal domain"/>
    <property type="match status" value="1"/>
</dbReference>
<keyword evidence="1" id="KW-0521">NADP</keyword>
<evidence type="ECO:0000256" key="1">
    <source>
        <dbReference type="ARBA" id="ARBA00022857"/>
    </source>
</evidence>
<dbReference type="GO" id="GO:0008883">
    <property type="term" value="F:glutamyl-tRNA reductase activity"/>
    <property type="evidence" value="ECO:0007669"/>
    <property type="project" value="InterPro"/>
</dbReference>
<name>A0A382SKX8_9ZZZZ</name>
<reference evidence="6" key="1">
    <citation type="submission" date="2018-05" db="EMBL/GenBank/DDBJ databases">
        <authorList>
            <person name="Lanie J.A."/>
            <person name="Ng W.-L."/>
            <person name="Kazmierczak K.M."/>
            <person name="Andrzejewski T.M."/>
            <person name="Davidsen T.M."/>
            <person name="Wayne K.J."/>
            <person name="Tettelin H."/>
            <person name="Glass J.I."/>
            <person name="Rusch D."/>
            <person name="Podicherti R."/>
            <person name="Tsui H.-C.T."/>
            <person name="Winkler M.E."/>
        </authorList>
    </citation>
    <scope>NUCLEOTIDE SEQUENCE</scope>
</reference>
<dbReference type="PANTHER" id="PTHR43013">
    <property type="entry name" value="GLUTAMYL-TRNA REDUCTASE"/>
    <property type="match status" value="1"/>
</dbReference>
<organism evidence="6">
    <name type="scientific">marine metagenome</name>
    <dbReference type="NCBI Taxonomy" id="408172"/>
    <lineage>
        <taxon>unclassified sequences</taxon>
        <taxon>metagenomes</taxon>
        <taxon>ecological metagenomes</taxon>
    </lineage>
</organism>
<dbReference type="InterPro" id="IPR036343">
    <property type="entry name" value="GluRdtase_N_sf"/>
</dbReference>
<evidence type="ECO:0000256" key="4">
    <source>
        <dbReference type="ARBA" id="ARBA00023444"/>
    </source>
</evidence>
<comment type="pathway">
    <text evidence="4">Porphyrin-containing compound metabolism.</text>
</comment>
<feature type="domain" description="Glutamyl-tRNA reductase N-terminal" evidence="5">
    <location>
        <begin position="7"/>
        <end position="128"/>
    </location>
</feature>